<dbReference type="PRINTS" id="PR00119">
    <property type="entry name" value="CATATPASE"/>
</dbReference>
<dbReference type="InterPro" id="IPR036412">
    <property type="entry name" value="HAD-like_sf"/>
</dbReference>
<evidence type="ECO:0000256" key="9">
    <source>
        <dbReference type="ARBA" id="ARBA00023201"/>
    </source>
</evidence>
<feature type="domain" description="Cation-transporting P-type ATPase N-terminal" evidence="13">
    <location>
        <begin position="7"/>
        <end position="81"/>
    </location>
</feature>
<dbReference type="Pfam" id="PF00122">
    <property type="entry name" value="E1-E2_ATPase"/>
    <property type="match status" value="1"/>
</dbReference>
<evidence type="ECO:0000256" key="2">
    <source>
        <dbReference type="ARBA" id="ARBA00022475"/>
    </source>
</evidence>
<organism evidence="14 15">
    <name type="scientific">Drosophila lebanonensis</name>
    <name type="common">Fruit fly</name>
    <name type="synonym">Scaptodrosophila lebanonensis</name>
    <dbReference type="NCBI Taxonomy" id="7225"/>
    <lineage>
        <taxon>Eukaryota</taxon>
        <taxon>Metazoa</taxon>
        <taxon>Ecdysozoa</taxon>
        <taxon>Arthropoda</taxon>
        <taxon>Hexapoda</taxon>
        <taxon>Insecta</taxon>
        <taxon>Pterygota</taxon>
        <taxon>Neoptera</taxon>
        <taxon>Endopterygota</taxon>
        <taxon>Diptera</taxon>
        <taxon>Brachycera</taxon>
        <taxon>Muscomorpha</taxon>
        <taxon>Ephydroidea</taxon>
        <taxon>Drosophilidae</taxon>
        <taxon>Scaptodrosophila</taxon>
    </lineage>
</organism>
<dbReference type="InterPro" id="IPR006068">
    <property type="entry name" value="ATPase_P-typ_cation-transptr_C"/>
</dbReference>
<dbReference type="AlphaFoldDB" id="A0A6J2T9G6"/>
<accession>A0A6J2T9G6</accession>
<dbReference type="InterPro" id="IPR023299">
    <property type="entry name" value="ATPase_P-typ_cyto_dom_N"/>
</dbReference>
<evidence type="ECO:0000313" key="15">
    <source>
        <dbReference type="RefSeq" id="XP_030371960.1"/>
    </source>
</evidence>
<feature type="transmembrane region" description="Helical" evidence="12">
    <location>
        <begin position="744"/>
        <end position="765"/>
    </location>
</feature>
<dbReference type="SMART" id="SM00831">
    <property type="entry name" value="Cation_ATPase_N"/>
    <property type="match status" value="1"/>
</dbReference>
<gene>
    <name evidence="15" type="primary">LOC115622204</name>
</gene>
<keyword evidence="8 12" id="KW-0472">Membrane</keyword>
<keyword evidence="2" id="KW-1003">Cell membrane</keyword>
<dbReference type="FunFam" id="1.20.1110.10:FF:000095">
    <property type="entry name" value="Sodium/potassium-transporting ATPase subunit alpha-1"/>
    <property type="match status" value="1"/>
</dbReference>
<feature type="transmembrane region" description="Helical" evidence="12">
    <location>
        <begin position="252"/>
        <end position="277"/>
    </location>
</feature>
<dbReference type="InterPro" id="IPR001757">
    <property type="entry name" value="P_typ_ATPase"/>
</dbReference>
<sequence length="998" mass="112971">MEDTTAPLHTWNIEDICEYLETDLTTGLSSEVARERLKEKGPNSFTIPEEGSKLLKYFRNCFWGFNITTIISCIISFLIHFIERAKTEIYDPTYMVTGIILYIIFLFSGAVRYLQANDDYEVAYTFSTFLPEYCTVVRNAEKVIIHSSDVVVGDILLLCYGLRIAADVCIFEADNLVVNNVTLSGFSVPIELDPRLVHRDKWVSRNVGFACSHVIKGRGKGIVIACGDDTEVGVMANLSLMPRPRSRARKHIIQVTVFTLFVGIFISFCSLFAVSFIGLPLEYTLLFINGLTIASSPMMLPTLMYFSMKHTRKRMLTKNCYVRNLEATSTLGLTSVICSDMVGTMTHNRMRVSEIYVNNELFMAEDTNWGEVKVSERFKELMRVAVLCNDASVNPGTNGMPFLKKGMSGNDYDIAILKFSIHFIFDIDVLRRSHQRVFNKPYNSMDHLHITIHKTVDEDDTEVYVMLLKGYFILVLQRCNTIAVDDEEIPLDEMLRDNIVSVGHRLQNDGRRVYAFSYKELSGLEYRHYRKLMRMQNSEHKPIDCTDMRFVGIIGAHDPPRANIGNAVAQCRSSGIKLVLITRTHVHFAKAVAKKVGVIASDSETVEDVAQRLNIFEWQVPSDLVTAAVINMADLAHLDINSQRMEIRNRLLCYSDLVFAATNLKQRHMIVDVCQGMGAVVTVIGSGVHDTPAIRKANVGVAKGLSSSHASKACADVILMDDNFATVVNAIEESRLLFENQKKALCYILSSNMPQILAYFLFILLTIPIPVFIYVSFIIDILMDLVPALSLFYEKAETDLMKQAPKMNDDFLINRRLLFVSYFQVGVIEAFAAMTSYFIVMSSAGFFPETLVGLGITWLDEAINDITDSYGQEWTRAARLNLEYLGAAAFLMAIVILQSINLFLVRTGRTNLLYHGFNNHLLNILAIAMICLGFVLCLIDMPQYFCLRLHNFNDFAFCSFDCIYHVIPFGILLVIVESVRRYFLRSHPGGWLEMETYY</sequence>
<keyword evidence="9" id="KW-0739">Sodium transport</keyword>
<dbReference type="SUPFAM" id="SSF56784">
    <property type="entry name" value="HAD-like"/>
    <property type="match status" value="1"/>
</dbReference>
<protein>
    <submittedName>
        <fullName evidence="15">Sodium/potassium-transporting ATPase subunit alpha-like</fullName>
    </submittedName>
</protein>
<feature type="transmembrane region" description="Helical" evidence="12">
    <location>
        <begin position="954"/>
        <end position="976"/>
    </location>
</feature>
<reference evidence="15" key="1">
    <citation type="submission" date="2025-08" db="UniProtKB">
        <authorList>
            <consortium name="RefSeq"/>
        </authorList>
    </citation>
    <scope>IDENTIFICATION</scope>
    <source>
        <strain evidence="15">11010-0011.00</strain>
        <tissue evidence="15">Whole body</tissue>
    </source>
</reference>
<dbReference type="GO" id="GO:0005524">
    <property type="term" value="F:ATP binding"/>
    <property type="evidence" value="ECO:0007669"/>
    <property type="project" value="UniProtKB-KW"/>
</dbReference>
<dbReference type="Gene3D" id="1.20.1110.10">
    <property type="entry name" value="Calcium-transporting ATPase, transmembrane domain"/>
    <property type="match status" value="1"/>
</dbReference>
<dbReference type="PANTHER" id="PTHR43294">
    <property type="entry name" value="SODIUM/POTASSIUM-TRANSPORTING ATPASE SUBUNIT ALPHA"/>
    <property type="match status" value="1"/>
</dbReference>
<dbReference type="PRINTS" id="PR00121">
    <property type="entry name" value="NAKATPASE"/>
</dbReference>
<feature type="transmembrane region" description="Helical" evidence="12">
    <location>
        <begin position="817"/>
        <end position="840"/>
    </location>
</feature>
<dbReference type="OrthoDB" id="7883161at2759"/>
<evidence type="ECO:0000256" key="12">
    <source>
        <dbReference type="SAM" id="Phobius"/>
    </source>
</evidence>
<evidence type="ECO:0000256" key="11">
    <source>
        <dbReference type="ARBA" id="ARBA00038795"/>
    </source>
</evidence>
<dbReference type="Gene3D" id="2.70.150.10">
    <property type="entry name" value="Calcium-transporting ATPase, cytoplasmic transduction domain A"/>
    <property type="match status" value="1"/>
</dbReference>
<feature type="transmembrane region" description="Helical" evidence="12">
    <location>
        <begin position="283"/>
        <end position="306"/>
    </location>
</feature>
<dbReference type="InterPro" id="IPR008250">
    <property type="entry name" value="ATPase_P-typ_transduc_dom_A_sf"/>
</dbReference>
<keyword evidence="14" id="KW-1185">Reference proteome</keyword>
<keyword evidence="9" id="KW-0813">Transport</keyword>
<name>A0A6J2T9G6_DROLE</name>
<evidence type="ECO:0000313" key="14">
    <source>
        <dbReference type="Proteomes" id="UP000504634"/>
    </source>
</evidence>
<evidence type="ECO:0000259" key="13">
    <source>
        <dbReference type="SMART" id="SM00831"/>
    </source>
</evidence>
<dbReference type="RefSeq" id="XP_030371960.1">
    <property type="nucleotide sequence ID" value="XM_030516100.1"/>
</dbReference>
<dbReference type="GeneID" id="115622204"/>
<dbReference type="InterPro" id="IPR023214">
    <property type="entry name" value="HAD_sf"/>
</dbReference>
<feature type="transmembrane region" description="Helical" evidence="12">
    <location>
        <begin position="771"/>
        <end position="793"/>
    </location>
</feature>
<keyword evidence="9" id="KW-0406">Ion transport</keyword>
<keyword evidence="7" id="KW-0915">Sodium</keyword>
<feature type="transmembrane region" description="Helical" evidence="12">
    <location>
        <begin position="884"/>
        <end position="905"/>
    </location>
</feature>
<evidence type="ECO:0000256" key="10">
    <source>
        <dbReference type="ARBA" id="ARBA00037422"/>
    </source>
</evidence>
<comment type="subunit">
    <text evidence="11">The sodium/potassium-transporting ATPase is composed of a catalytic alpha subunit, an auxiliary non-catalytic beta subunit and an additional regulatory subunit.</text>
</comment>
<evidence type="ECO:0000256" key="6">
    <source>
        <dbReference type="ARBA" id="ARBA00022989"/>
    </source>
</evidence>
<dbReference type="NCBIfam" id="TIGR01494">
    <property type="entry name" value="ATPase_P-type"/>
    <property type="match status" value="1"/>
</dbReference>
<dbReference type="Pfam" id="PF00690">
    <property type="entry name" value="Cation_ATPase_N"/>
    <property type="match status" value="1"/>
</dbReference>
<evidence type="ECO:0000256" key="7">
    <source>
        <dbReference type="ARBA" id="ARBA00023053"/>
    </source>
</evidence>
<dbReference type="Pfam" id="PF00689">
    <property type="entry name" value="Cation_ATPase_C"/>
    <property type="match status" value="1"/>
</dbReference>
<keyword evidence="3 12" id="KW-0812">Transmembrane</keyword>
<dbReference type="Gene3D" id="3.40.1110.10">
    <property type="entry name" value="Calcium-transporting ATPase, cytoplasmic domain N"/>
    <property type="match status" value="1"/>
</dbReference>
<dbReference type="SUPFAM" id="SSF81653">
    <property type="entry name" value="Calcium ATPase, transduction domain A"/>
    <property type="match status" value="1"/>
</dbReference>
<dbReference type="InterPro" id="IPR023298">
    <property type="entry name" value="ATPase_P-typ_TM_dom_sf"/>
</dbReference>
<feature type="transmembrane region" description="Helical" evidence="12">
    <location>
        <begin position="94"/>
        <end position="114"/>
    </location>
</feature>
<feature type="transmembrane region" description="Helical" evidence="12">
    <location>
        <begin position="917"/>
        <end position="942"/>
    </location>
</feature>
<dbReference type="Gene3D" id="3.40.50.1000">
    <property type="entry name" value="HAD superfamily/HAD-like"/>
    <property type="match status" value="1"/>
</dbReference>
<keyword evidence="6 12" id="KW-1133">Transmembrane helix</keyword>
<dbReference type="SUPFAM" id="SSF81665">
    <property type="entry name" value="Calcium ATPase, transmembrane domain M"/>
    <property type="match status" value="1"/>
</dbReference>
<keyword evidence="5" id="KW-0067">ATP-binding</keyword>
<dbReference type="GO" id="GO:0006814">
    <property type="term" value="P:sodium ion transport"/>
    <property type="evidence" value="ECO:0007669"/>
    <property type="project" value="UniProtKB-KW"/>
</dbReference>
<comment type="subcellular location">
    <subcellularLocation>
        <location evidence="1">Cell membrane</location>
        <topology evidence="1">Multi-pass membrane protein</topology>
    </subcellularLocation>
</comment>
<evidence type="ECO:0000256" key="8">
    <source>
        <dbReference type="ARBA" id="ARBA00023136"/>
    </source>
</evidence>
<feature type="transmembrane region" description="Helical" evidence="12">
    <location>
        <begin position="62"/>
        <end position="82"/>
    </location>
</feature>
<dbReference type="SUPFAM" id="SSF81660">
    <property type="entry name" value="Metal cation-transporting ATPase, ATP-binding domain N"/>
    <property type="match status" value="1"/>
</dbReference>
<evidence type="ECO:0000256" key="3">
    <source>
        <dbReference type="ARBA" id="ARBA00022692"/>
    </source>
</evidence>
<dbReference type="InterPro" id="IPR050510">
    <property type="entry name" value="Cation_transp_ATPase_P-type"/>
</dbReference>
<evidence type="ECO:0000256" key="5">
    <source>
        <dbReference type="ARBA" id="ARBA00022840"/>
    </source>
</evidence>
<evidence type="ECO:0000256" key="1">
    <source>
        <dbReference type="ARBA" id="ARBA00004651"/>
    </source>
</evidence>
<dbReference type="Pfam" id="PF13246">
    <property type="entry name" value="Cation_ATPase"/>
    <property type="match status" value="1"/>
</dbReference>
<keyword evidence="4" id="KW-0547">Nucleotide-binding</keyword>
<dbReference type="Proteomes" id="UP000504634">
    <property type="component" value="Unplaced"/>
</dbReference>
<dbReference type="GO" id="GO:0005886">
    <property type="term" value="C:plasma membrane"/>
    <property type="evidence" value="ECO:0007669"/>
    <property type="project" value="UniProtKB-SubCell"/>
</dbReference>
<dbReference type="InterPro" id="IPR059000">
    <property type="entry name" value="ATPase_P-type_domA"/>
</dbReference>
<proteinExistence type="predicted"/>
<comment type="function">
    <text evidence="10">This is the catalytic component of the active enzyme, which catalyzes the hydrolysis of ATP coupled with the exchange of sodium and potassium ions across the plasma membrane. This action creates the electrochemical gradient of sodium and potassium ions, providing the energy for active transport of various nutrients.</text>
</comment>
<dbReference type="GO" id="GO:0016887">
    <property type="term" value="F:ATP hydrolysis activity"/>
    <property type="evidence" value="ECO:0007669"/>
    <property type="project" value="InterPro"/>
</dbReference>
<evidence type="ECO:0000256" key="4">
    <source>
        <dbReference type="ARBA" id="ARBA00022741"/>
    </source>
</evidence>
<dbReference type="PANTHER" id="PTHR43294:SF13">
    <property type="entry name" value="SODIUM_POTASSIUM-TRANSPORTING ATPASE SUBUNIT ALPHA"/>
    <property type="match status" value="1"/>
</dbReference>
<dbReference type="InterPro" id="IPR004014">
    <property type="entry name" value="ATPase_P-typ_cation-transptr_N"/>
</dbReference>